<evidence type="ECO:0000256" key="5">
    <source>
        <dbReference type="RuleBase" id="RU365068"/>
    </source>
</evidence>
<reference evidence="7" key="1">
    <citation type="submission" date="2023-08" db="EMBL/GenBank/DDBJ databases">
        <authorList>
            <person name="Chen Y."/>
            <person name="Shah S."/>
            <person name="Dougan E. K."/>
            <person name="Thang M."/>
            <person name="Chan C."/>
        </authorList>
    </citation>
    <scope>NUCLEOTIDE SEQUENCE</scope>
</reference>
<comment type="function">
    <text evidence="5">RNA helicase.</text>
</comment>
<dbReference type="InterPro" id="IPR001650">
    <property type="entry name" value="Helicase_C-like"/>
</dbReference>
<keyword evidence="4 5" id="KW-0694">RNA-binding</keyword>
<evidence type="ECO:0000256" key="1">
    <source>
        <dbReference type="ARBA" id="ARBA00022741"/>
    </source>
</evidence>
<comment type="catalytic activity">
    <reaction evidence="5">
        <text>ATP + H2O = ADP + phosphate + H(+)</text>
        <dbReference type="Rhea" id="RHEA:13065"/>
        <dbReference type="ChEBI" id="CHEBI:15377"/>
        <dbReference type="ChEBI" id="CHEBI:15378"/>
        <dbReference type="ChEBI" id="CHEBI:30616"/>
        <dbReference type="ChEBI" id="CHEBI:43474"/>
        <dbReference type="ChEBI" id="CHEBI:456216"/>
        <dbReference type="EC" id="3.6.4.13"/>
    </reaction>
</comment>
<name>A0AA36J1S7_9DINO</name>
<dbReference type="CDD" id="cd18787">
    <property type="entry name" value="SF2_C_DEAD"/>
    <property type="match status" value="1"/>
</dbReference>
<dbReference type="Pfam" id="PF00271">
    <property type="entry name" value="Helicase_C"/>
    <property type="match status" value="1"/>
</dbReference>
<comment type="domain">
    <text evidence="5">The Q motif is unique to and characteristic of the DEAD box family of RNA helicases and controls ATP binding and hydrolysis.</text>
</comment>
<keyword evidence="3 5" id="KW-0067">ATP-binding</keyword>
<proteinExistence type="inferred from homology"/>
<gene>
    <name evidence="7" type="ORF">EVOR1521_LOCUS21537</name>
</gene>
<evidence type="ECO:0000256" key="4">
    <source>
        <dbReference type="ARBA" id="ARBA00022884"/>
    </source>
</evidence>
<sequence>MTDSVNELVHEIGRAEYTYVDVIHDDLVPEHIGQYFRVVPTEQMTQCLWAAVQAAKAREATPPKVVVIFMTGRIAAYYADAFRKAGTDLAVFEIHARRSQKQRTEESDKFRAAEGGILFTSDVSSRGLDYPGVTEVVQMGAPRSKEEYIHRLGRTGRAGQEGRGLLLVHEFERGFLEQLKDLPLIEMQQEEVDMPDFISMAIAKNVKAQAYYSRINHVMRNSELSALDIMREAKRFAASIGALDEEGRPPEITPENAAKMGVAELDDPSVYIVAK</sequence>
<dbReference type="SUPFAM" id="SSF52540">
    <property type="entry name" value="P-loop containing nucleoside triphosphate hydrolases"/>
    <property type="match status" value="1"/>
</dbReference>
<keyword evidence="5" id="KW-0347">Helicase</keyword>
<evidence type="ECO:0000259" key="6">
    <source>
        <dbReference type="PROSITE" id="PS51194"/>
    </source>
</evidence>
<dbReference type="EMBL" id="CAUJNA010003269">
    <property type="protein sequence ID" value="CAJ1397542.1"/>
    <property type="molecule type" value="Genomic_DNA"/>
</dbReference>
<keyword evidence="2 5" id="KW-0378">Hydrolase</keyword>
<evidence type="ECO:0000313" key="8">
    <source>
        <dbReference type="Proteomes" id="UP001178507"/>
    </source>
</evidence>
<dbReference type="PANTHER" id="PTHR24031">
    <property type="entry name" value="RNA HELICASE"/>
    <property type="match status" value="1"/>
</dbReference>
<dbReference type="GO" id="GO:0003724">
    <property type="term" value="F:RNA helicase activity"/>
    <property type="evidence" value="ECO:0007669"/>
    <property type="project" value="UniProtKB-EC"/>
</dbReference>
<evidence type="ECO:0000256" key="3">
    <source>
        <dbReference type="ARBA" id="ARBA00022840"/>
    </source>
</evidence>
<protein>
    <recommendedName>
        <fullName evidence="5">ATP-dependent RNA helicase</fullName>
        <ecNumber evidence="5">3.6.4.13</ecNumber>
    </recommendedName>
</protein>
<dbReference type="AlphaFoldDB" id="A0AA36J1S7"/>
<dbReference type="InterPro" id="IPR027417">
    <property type="entry name" value="P-loop_NTPase"/>
</dbReference>
<evidence type="ECO:0000313" key="7">
    <source>
        <dbReference type="EMBL" id="CAJ1397542.1"/>
    </source>
</evidence>
<comment type="caution">
    <text evidence="7">The sequence shown here is derived from an EMBL/GenBank/DDBJ whole genome shotgun (WGS) entry which is preliminary data.</text>
</comment>
<dbReference type="GO" id="GO:0016787">
    <property type="term" value="F:hydrolase activity"/>
    <property type="evidence" value="ECO:0007669"/>
    <property type="project" value="UniProtKB-KW"/>
</dbReference>
<dbReference type="PROSITE" id="PS51194">
    <property type="entry name" value="HELICASE_CTER"/>
    <property type="match status" value="1"/>
</dbReference>
<dbReference type="GO" id="GO:0003723">
    <property type="term" value="F:RNA binding"/>
    <property type="evidence" value="ECO:0007669"/>
    <property type="project" value="UniProtKB-UniRule"/>
</dbReference>
<comment type="similarity">
    <text evidence="5">Belongs to the DEAD box helicase family.</text>
</comment>
<feature type="domain" description="Helicase C-terminal" evidence="6">
    <location>
        <begin position="43"/>
        <end position="206"/>
    </location>
</feature>
<dbReference type="SMART" id="SM00490">
    <property type="entry name" value="HELICc"/>
    <property type="match status" value="1"/>
</dbReference>
<dbReference type="Proteomes" id="UP001178507">
    <property type="component" value="Unassembled WGS sequence"/>
</dbReference>
<dbReference type="GO" id="GO:0005524">
    <property type="term" value="F:ATP binding"/>
    <property type="evidence" value="ECO:0007669"/>
    <property type="project" value="UniProtKB-UniRule"/>
</dbReference>
<organism evidence="7 8">
    <name type="scientific">Effrenium voratum</name>
    <dbReference type="NCBI Taxonomy" id="2562239"/>
    <lineage>
        <taxon>Eukaryota</taxon>
        <taxon>Sar</taxon>
        <taxon>Alveolata</taxon>
        <taxon>Dinophyceae</taxon>
        <taxon>Suessiales</taxon>
        <taxon>Symbiodiniaceae</taxon>
        <taxon>Effrenium</taxon>
    </lineage>
</organism>
<accession>A0AA36J1S7</accession>
<keyword evidence="8" id="KW-1185">Reference proteome</keyword>
<keyword evidence="1 5" id="KW-0547">Nucleotide-binding</keyword>
<dbReference type="EC" id="3.6.4.13" evidence="5"/>
<dbReference type="Gene3D" id="3.40.50.300">
    <property type="entry name" value="P-loop containing nucleotide triphosphate hydrolases"/>
    <property type="match status" value="1"/>
</dbReference>
<evidence type="ECO:0000256" key="2">
    <source>
        <dbReference type="ARBA" id="ARBA00022801"/>
    </source>
</evidence>